<dbReference type="PANTHER" id="PTHR42916">
    <property type="entry name" value="2-SUCCINYL-5-ENOLPYRUVYL-6-HYDROXY-3-CYCLOHEXENE-1-CARBOXYLATE SYNTHASE"/>
    <property type="match status" value="1"/>
</dbReference>
<dbReference type="InterPro" id="IPR029058">
    <property type="entry name" value="AB_hydrolase_fold"/>
</dbReference>
<dbReference type="AlphaFoldDB" id="E8LQV9"/>
<dbReference type="ESTHER" id="9vibr-e8lqv9">
    <property type="family name" value="MenH_SHCHC"/>
</dbReference>
<comment type="function">
    <text evidence="3">Catalyzes a proton abstraction reaction that results in 2,5-elimination of pyruvate from 2-succinyl-5-enolpyruvyl-6-hydroxy-3-cyclohexene-1-carboxylate (SEPHCHC) and the formation of 2-succinyl-6-hydroxy-2,4-cyclohexadiene-1-carboxylate (SHCHC).</text>
</comment>
<dbReference type="Gene3D" id="3.40.50.1820">
    <property type="entry name" value="alpha/beta hydrolase"/>
    <property type="match status" value="1"/>
</dbReference>
<dbReference type="Pfam" id="PF00561">
    <property type="entry name" value="Abhydrolase_1"/>
    <property type="match status" value="1"/>
</dbReference>
<comment type="catalytic activity">
    <reaction evidence="3">
        <text>5-enolpyruvoyl-6-hydroxy-2-succinyl-cyclohex-3-ene-1-carboxylate = (1R,6R)-6-hydroxy-2-succinyl-cyclohexa-2,4-diene-1-carboxylate + pyruvate</text>
        <dbReference type="Rhea" id="RHEA:25597"/>
        <dbReference type="ChEBI" id="CHEBI:15361"/>
        <dbReference type="ChEBI" id="CHEBI:58689"/>
        <dbReference type="ChEBI" id="CHEBI:58818"/>
        <dbReference type="EC" id="4.2.99.20"/>
    </reaction>
</comment>
<sequence length="266" mass="29750">MLYSQATQELMENTQQPVLVFLHGLLGCRGDWQQTIAHLSGYPVLCIDLPGHGLSAEIRCQDFKQCCDQISDTLLTQLDSQRPIVLIGYSMGGRIAMNGIVKKHFARLNIQQLIVEGGNFGLPTAEQRELRLANDSQWALRFTNEPIEQVLGDWYQQAVFSSLNHAQRQKLIVKRSANLGPQVAQMLLATSLAKQDYLLDALKSSTVPVHYICGEKDNKFSQLAERSGLSFSQIAEAGHNVHVEQPHAFAEIVKTQITRISQRVNK</sequence>
<evidence type="ECO:0000256" key="1">
    <source>
        <dbReference type="ARBA" id="ARBA00022428"/>
    </source>
</evidence>
<evidence type="ECO:0000256" key="2">
    <source>
        <dbReference type="ARBA" id="ARBA00023239"/>
    </source>
</evidence>
<dbReference type="eggNOG" id="COG2267">
    <property type="taxonomic scope" value="Bacteria"/>
</dbReference>
<dbReference type="EC" id="4.2.99.20" evidence="3"/>
<dbReference type="EMBL" id="AEVS01000024">
    <property type="protein sequence ID" value="EGA66885.1"/>
    <property type="molecule type" value="Genomic_DNA"/>
</dbReference>
<dbReference type="InterPro" id="IPR022485">
    <property type="entry name" value="SHCHC_synthase_MenH"/>
</dbReference>
<dbReference type="UniPathway" id="UPA00079"/>
<gene>
    <name evidence="3" type="primary">menH</name>
    <name evidence="5" type="ORF">VIBR0546_04182</name>
</gene>
<dbReference type="HAMAP" id="MF_01660">
    <property type="entry name" value="MenH"/>
    <property type="match status" value="1"/>
</dbReference>
<organism evidence="5 6">
    <name type="scientific">Vibrio brasiliensis LMG 20546</name>
    <dbReference type="NCBI Taxonomy" id="945543"/>
    <lineage>
        <taxon>Bacteria</taxon>
        <taxon>Pseudomonadati</taxon>
        <taxon>Pseudomonadota</taxon>
        <taxon>Gammaproteobacteria</taxon>
        <taxon>Vibrionales</taxon>
        <taxon>Vibrionaceae</taxon>
        <taxon>Vibrio</taxon>
        <taxon>Vibrio oreintalis group</taxon>
    </lineage>
</organism>
<dbReference type="OrthoDB" id="9808398at2"/>
<keyword evidence="2 3" id="KW-0456">Lyase</keyword>
<comment type="pathway">
    <text evidence="3">Quinol/quinone metabolism; 1,4-dihydroxy-2-naphthoate biosynthesis; 1,4-dihydroxy-2-naphthoate from chorismate: step 3/7.</text>
</comment>
<dbReference type="RefSeq" id="WP_006878210.1">
    <property type="nucleotide sequence ID" value="NZ_AEVS01000024.1"/>
</dbReference>
<accession>E8LQV9</accession>
<comment type="similarity">
    <text evidence="3">Belongs to the AB hydrolase superfamily. MenH family.</text>
</comment>
<evidence type="ECO:0000259" key="4">
    <source>
        <dbReference type="Pfam" id="PF00561"/>
    </source>
</evidence>
<dbReference type="SUPFAM" id="SSF53474">
    <property type="entry name" value="alpha/beta-Hydrolases"/>
    <property type="match status" value="1"/>
</dbReference>
<dbReference type="NCBIfam" id="TIGR03695">
    <property type="entry name" value="menH_SHCHC"/>
    <property type="match status" value="1"/>
</dbReference>
<comment type="caution">
    <text evidence="5">The sequence shown here is derived from an EMBL/GenBank/DDBJ whole genome shotgun (WGS) entry which is preliminary data.</text>
</comment>
<comment type="subunit">
    <text evidence="3">Monomer.</text>
</comment>
<dbReference type="InterPro" id="IPR000073">
    <property type="entry name" value="AB_hydrolase_1"/>
</dbReference>
<dbReference type="Proteomes" id="UP000004371">
    <property type="component" value="Unassembled WGS sequence"/>
</dbReference>
<name>E8LQV9_9VIBR</name>
<keyword evidence="6" id="KW-1185">Reference proteome</keyword>
<protein>
    <recommendedName>
        <fullName evidence="3">Putative 2-succinyl-6-hydroxy-2,4-cyclohexadiene-1-carboxylate synthase</fullName>
        <shortName evidence="3">SHCHC synthase</shortName>
        <ecNumber evidence="3">4.2.99.20</ecNumber>
    </recommendedName>
</protein>
<dbReference type="PANTHER" id="PTHR42916:SF1">
    <property type="entry name" value="PROTEIN PHYLLO, CHLOROPLASTIC"/>
    <property type="match status" value="1"/>
</dbReference>
<proteinExistence type="inferred from homology"/>
<dbReference type="STRING" id="945543.VIBR0546_04182"/>
<keyword evidence="1 3" id="KW-0474">Menaquinone biosynthesis</keyword>
<comment type="pathway">
    <text evidence="3">Quinol/quinone metabolism; menaquinone biosynthesis.</text>
</comment>
<dbReference type="GO" id="GO:0009234">
    <property type="term" value="P:menaquinone biosynthetic process"/>
    <property type="evidence" value="ECO:0007669"/>
    <property type="project" value="UniProtKB-UniRule"/>
</dbReference>
<evidence type="ECO:0000313" key="6">
    <source>
        <dbReference type="Proteomes" id="UP000004371"/>
    </source>
</evidence>
<dbReference type="NCBIfam" id="NF008340">
    <property type="entry name" value="PRK11126.1"/>
    <property type="match status" value="1"/>
</dbReference>
<feature type="domain" description="AB hydrolase-1" evidence="4">
    <location>
        <begin position="17"/>
        <end position="245"/>
    </location>
</feature>
<dbReference type="UniPathway" id="UPA01057">
    <property type="reaction ID" value="UER00900"/>
</dbReference>
<evidence type="ECO:0000256" key="3">
    <source>
        <dbReference type="HAMAP-Rule" id="MF_01660"/>
    </source>
</evidence>
<evidence type="ECO:0000313" key="5">
    <source>
        <dbReference type="EMBL" id="EGA66885.1"/>
    </source>
</evidence>
<dbReference type="GO" id="GO:0070205">
    <property type="term" value="F:2-succinyl-6-hydroxy-2,4-cyclohexadiene-1-carboxylate synthase activity"/>
    <property type="evidence" value="ECO:0007669"/>
    <property type="project" value="UniProtKB-UniRule"/>
</dbReference>
<reference evidence="5 6" key="1">
    <citation type="journal article" date="2012" name="Int. J. Syst. Evol. Microbiol.">
        <title>Vibrio caribbeanicus sp. nov., isolated from the marine sponge Scleritoderma cyanea.</title>
        <authorList>
            <person name="Hoffmann M."/>
            <person name="Monday S.R."/>
            <person name="Allard M.W."/>
            <person name="Strain E.A."/>
            <person name="Whittaker P."/>
            <person name="Naum M."/>
            <person name="McCarthy P.J."/>
            <person name="Lopez J.V."/>
            <person name="Fischer M."/>
            <person name="Brown E.W."/>
        </authorList>
    </citation>
    <scope>NUCLEOTIDE SEQUENCE [LARGE SCALE GENOMIC DNA]</scope>
    <source>
        <strain evidence="5 6">LMG 20546</strain>
    </source>
</reference>